<dbReference type="EMBL" id="CP024087">
    <property type="protein sequence ID" value="AYF26980.1"/>
    <property type="molecule type" value="Genomic_DNA"/>
</dbReference>
<dbReference type="KEGG" id="mtua:CSH63_05935"/>
<evidence type="ECO:0000256" key="1">
    <source>
        <dbReference type="SAM" id="Phobius"/>
    </source>
</evidence>
<keyword evidence="1" id="KW-0812">Transmembrane</keyword>
<name>A0A386WHQ5_9ACTN</name>
<evidence type="ECO:0000313" key="2">
    <source>
        <dbReference type="EMBL" id="AYF26980.1"/>
    </source>
</evidence>
<dbReference type="InterPro" id="IPR005226">
    <property type="entry name" value="UPF0014_fam"/>
</dbReference>
<proteinExistence type="predicted"/>
<organism evidence="2 3">
    <name type="scientific">Micromonospora tulbaghiae</name>
    <dbReference type="NCBI Taxonomy" id="479978"/>
    <lineage>
        <taxon>Bacteria</taxon>
        <taxon>Bacillati</taxon>
        <taxon>Actinomycetota</taxon>
        <taxon>Actinomycetes</taxon>
        <taxon>Micromonosporales</taxon>
        <taxon>Micromonosporaceae</taxon>
        <taxon>Micromonospora</taxon>
    </lineage>
</organism>
<keyword evidence="1" id="KW-1133">Transmembrane helix</keyword>
<sequence length="88" mass="9162">MACPELIKLLGLSRRQALASLTVVAALLLARLLPLLGIAIIPIAGIVTGGAMTATSLAGRRFNDELRARRGEVEGALALARGCQATKR</sequence>
<gene>
    <name evidence="2" type="ORF">CSH63_05935</name>
</gene>
<accession>A0A386WHQ5</accession>
<dbReference type="AlphaFoldDB" id="A0A386WHQ5"/>
<evidence type="ECO:0000313" key="3">
    <source>
        <dbReference type="Proteomes" id="UP000267804"/>
    </source>
</evidence>
<dbReference type="RefSeq" id="WP_120569369.1">
    <property type="nucleotide sequence ID" value="NZ_CP024087.1"/>
</dbReference>
<feature type="transmembrane region" description="Helical" evidence="1">
    <location>
        <begin position="39"/>
        <end position="59"/>
    </location>
</feature>
<dbReference type="Pfam" id="PF03649">
    <property type="entry name" value="UPF0014"/>
    <property type="match status" value="1"/>
</dbReference>
<dbReference type="Proteomes" id="UP000267804">
    <property type="component" value="Chromosome"/>
</dbReference>
<reference evidence="2 3" key="1">
    <citation type="submission" date="2017-10" db="EMBL/GenBank/DDBJ databases">
        <title>Integration of genomic and chemical information greatly accelerates assignment of the full stereostructure of myelolactone, a potent inhibitor of myeloma from a marine-derived Micromonospora.</title>
        <authorList>
            <person name="Kim M.C."/>
            <person name="Machado H."/>
            <person name="Jensen P.R."/>
            <person name="Fenical W."/>
        </authorList>
    </citation>
    <scope>NUCLEOTIDE SEQUENCE [LARGE SCALE GENOMIC DNA]</scope>
    <source>
        <strain evidence="2 3">CNY-010</strain>
    </source>
</reference>
<keyword evidence="1" id="KW-0472">Membrane</keyword>
<protein>
    <submittedName>
        <fullName evidence="2">Uncharacterized protein</fullName>
    </submittedName>
</protein>